<dbReference type="Proteomes" id="UP001566476">
    <property type="component" value="Unassembled WGS sequence"/>
</dbReference>
<dbReference type="SUPFAM" id="SSF51445">
    <property type="entry name" value="(Trans)glycosidases"/>
    <property type="match status" value="1"/>
</dbReference>
<dbReference type="InterPro" id="IPR038417">
    <property type="entry name" value="Alpga-gal_N_sf"/>
</dbReference>
<dbReference type="RefSeq" id="WP_370718047.1">
    <property type="nucleotide sequence ID" value="NZ_JBGGTQ010000003.1"/>
</dbReference>
<dbReference type="PRINTS" id="PR00743">
    <property type="entry name" value="GLHYDRLASE36"/>
</dbReference>
<evidence type="ECO:0000313" key="9">
    <source>
        <dbReference type="EMBL" id="MEZ0491995.1"/>
    </source>
</evidence>
<evidence type="ECO:0000256" key="2">
    <source>
        <dbReference type="ARBA" id="ARBA00012755"/>
    </source>
</evidence>
<protein>
    <recommendedName>
        <fullName evidence="2 5">Alpha-galactosidase</fullName>
        <ecNumber evidence="2 5">3.2.1.22</ecNumber>
    </recommendedName>
</protein>
<comment type="catalytic activity">
    <reaction evidence="1 5">
        <text>Hydrolysis of terminal, non-reducing alpha-D-galactose residues in alpha-D-galactosides, including galactose oligosaccharides, galactomannans and galactolipids.</text>
        <dbReference type="EC" id="3.2.1.22"/>
    </reaction>
</comment>
<comment type="similarity">
    <text evidence="5">Belongs to the glycosyl hydrolase.</text>
</comment>
<proteinExistence type="inferred from homology"/>
<evidence type="ECO:0000259" key="8">
    <source>
        <dbReference type="Pfam" id="PF16875"/>
    </source>
</evidence>
<reference evidence="9 10" key="1">
    <citation type="submission" date="2024-07" db="EMBL/GenBank/DDBJ databases">
        <authorList>
            <person name="Thanompreechachai J."/>
            <person name="Duangmal K."/>
        </authorList>
    </citation>
    <scope>NUCLEOTIDE SEQUENCE [LARGE SCALE GENOMIC DNA]</scope>
    <source>
        <strain evidence="9 10">TBRC 1896</strain>
    </source>
</reference>
<dbReference type="InterPro" id="IPR031704">
    <property type="entry name" value="Glyco_hydro_36_N"/>
</dbReference>
<dbReference type="InterPro" id="IPR013785">
    <property type="entry name" value="Aldolase_TIM"/>
</dbReference>
<evidence type="ECO:0000313" key="10">
    <source>
        <dbReference type="Proteomes" id="UP001566476"/>
    </source>
</evidence>
<dbReference type="EMBL" id="JBGGTQ010000003">
    <property type="protein sequence ID" value="MEZ0491995.1"/>
    <property type="molecule type" value="Genomic_DNA"/>
</dbReference>
<organism evidence="9 10">
    <name type="scientific">Kineococcus mangrovi</name>
    <dbReference type="NCBI Taxonomy" id="1660183"/>
    <lineage>
        <taxon>Bacteria</taxon>
        <taxon>Bacillati</taxon>
        <taxon>Actinomycetota</taxon>
        <taxon>Actinomycetes</taxon>
        <taxon>Kineosporiales</taxon>
        <taxon>Kineosporiaceae</taxon>
        <taxon>Kineococcus</taxon>
    </lineage>
</organism>
<feature type="region of interest" description="Disordered" evidence="6">
    <location>
        <begin position="1"/>
        <end position="20"/>
    </location>
</feature>
<sequence>MTQHDPTPLAPGDGPAAAASGAAAGRTLHLRAAGVSLVVDVPATSVPVVVHWGADLGDLGERHLADLVTAGRTARANNDLDEPQPVRLLPEGSWGWGGRPGLSGHRAGAAWSTRFVPTAVEVEEGPSGGRLRVDCADEAAALTLGIELELLPSGLLRHRATVTNTGTGVYEVLDLALSLPVPVVATELFDLAGRWAKERVPQRRPLTFGSHVRENRRGRTGPDAPLVLAVGTAGFGFRRGEVWAQHTAFSGNHRSIAERLNSGTTTLSGGELLLPGEVRLAPGEGYASPWVFGAWSDAGLDGIAARFHEHLRARPHHPTSPRPVVVNTWEAVYFDLDLDKLLELARAAAEVGAERYVLDDGWFRHRRSDDAGLGDWYVDEGVWPQGLRPLVDGVRALGLQFGLWVEPEMVNPDSDLARAHPDWILRGGDRLPPESRQQQVLDLGNPDAFAYVLERLDAILSEHEISYLKWDHNRDLVEAGSGPVRAPGVHAQTLAVYRLFDELRRRHPGVEIESCSSGGLRVDLEVLEHTDRVWASDCIDPLERQDIQRWTLQLLPPELIGSHVGASPSHTTHRTSDLSFRAGTALFASFGVETDLTGLSADDREELARWVALYKDVRGLLHTGTLVRADDVDPSFRVHGTVAPDGSDALFAVVQTGTPDGSVPGRVRLPGLLPQAEYEVTAQEPGHDPAVRGGRDLPWLASGVRLTGRALEAAGVAAPAMQPQQLLLLRVRRV</sequence>
<evidence type="ECO:0000256" key="6">
    <source>
        <dbReference type="SAM" id="MobiDB-lite"/>
    </source>
</evidence>
<dbReference type="GO" id="GO:0004557">
    <property type="term" value="F:alpha-galactosidase activity"/>
    <property type="evidence" value="ECO:0007669"/>
    <property type="project" value="UniProtKB-EC"/>
</dbReference>
<dbReference type="Pfam" id="PF16875">
    <property type="entry name" value="Glyco_hydro_36N"/>
    <property type="match status" value="1"/>
</dbReference>
<dbReference type="InterPro" id="IPR017853">
    <property type="entry name" value="GH"/>
</dbReference>
<dbReference type="InterPro" id="IPR031705">
    <property type="entry name" value="Glyco_hydro_36_C"/>
</dbReference>
<comment type="caution">
    <text evidence="9">The sequence shown here is derived from an EMBL/GenBank/DDBJ whole genome shotgun (WGS) entry which is preliminary data.</text>
</comment>
<name>A0ABV4I1U4_9ACTN</name>
<dbReference type="Gene3D" id="2.70.98.60">
    <property type="entry name" value="alpha-galactosidase from lactobacil brevis"/>
    <property type="match status" value="1"/>
</dbReference>
<dbReference type="CDD" id="cd14791">
    <property type="entry name" value="GH36"/>
    <property type="match status" value="1"/>
</dbReference>
<dbReference type="InterPro" id="IPR002252">
    <property type="entry name" value="Glyco_hydro_36"/>
</dbReference>
<dbReference type="PANTHER" id="PTHR43053">
    <property type="entry name" value="GLYCOSIDASE FAMILY 31"/>
    <property type="match status" value="1"/>
</dbReference>
<evidence type="ECO:0000256" key="3">
    <source>
        <dbReference type="ARBA" id="ARBA00022801"/>
    </source>
</evidence>
<feature type="domain" description="Glycosyl hydrolase family 36 N-terminal" evidence="8">
    <location>
        <begin position="47"/>
        <end position="281"/>
    </location>
</feature>
<dbReference type="EC" id="3.2.1.22" evidence="2 5"/>
<dbReference type="PANTHER" id="PTHR43053:SF3">
    <property type="entry name" value="ALPHA-GALACTOSIDASE C-RELATED"/>
    <property type="match status" value="1"/>
</dbReference>
<dbReference type="Gene3D" id="3.20.20.70">
    <property type="entry name" value="Aldolase class I"/>
    <property type="match status" value="1"/>
</dbReference>
<dbReference type="PIRSF" id="PIRSF005536">
    <property type="entry name" value="Agal"/>
    <property type="match status" value="1"/>
</dbReference>
<gene>
    <name evidence="9" type="ORF">AB2L28_07070</name>
</gene>
<dbReference type="Pfam" id="PF16874">
    <property type="entry name" value="Glyco_hydro_36C"/>
    <property type="match status" value="1"/>
</dbReference>
<evidence type="ECO:0000256" key="1">
    <source>
        <dbReference type="ARBA" id="ARBA00001255"/>
    </source>
</evidence>
<feature type="domain" description="Glycosyl hydrolase family 36 C-terminal" evidence="7">
    <location>
        <begin position="641"/>
        <end position="720"/>
    </location>
</feature>
<evidence type="ECO:0000256" key="5">
    <source>
        <dbReference type="PIRNR" id="PIRNR005536"/>
    </source>
</evidence>
<accession>A0ABV4I1U4</accession>
<dbReference type="InterPro" id="IPR050985">
    <property type="entry name" value="Alpha-glycosidase_related"/>
</dbReference>
<evidence type="ECO:0000259" key="7">
    <source>
        <dbReference type="Pfam" id="PF16874"/>
    </source>
</evidence>
<evidence type="ECO:0000256" key="4">
    <source>
        <dbReference type="ARBA" id="ARBA00023295"/>
    </source>
</evidence>
<keyword evidence="10" id="KW-1185">Reference proteome</keyword>
<keyword evidence="3 5" id="KW-0378">Hydrolase</keyword>
<dbReference type="Pfam" id="PF02065">
    <property type="entry name" value="Melibiase"/>
    <property type="match status" value="1"/>
</dbReference>
<keyword evidence="4 5" id="KW-0326">Glycosidase</keyword>